<evidence type="ECO:0000313" key="1">
    <source>
        <dbReference type="EMBL" id="KAI0026543.1"/>
    </source>
</evidence>
<protein>
    <submittedName>
        <fullName evidence="1">Uncharacterized protein</fullName>
    </submittedName>
</protein>
<proteinExistence type="predicted"/>
<feature type="non-terminal residue" evidence="1">
    <location>
        <position position="642"/>
    </location>
</feature>
<accession>A0ACB8Q4E9</accession>
<dbReference type="EMBL" id="MU274423">
    <property type="protein sequence ID" value="KAI0026543.1"/>
    <property type="molecule type" value="Genomic_DNA"/>
</dbReference>
<reference evidence="1" key="2">
    <citation type="journal article" date="2022" name="New Phytol.">
        <title>Evolutionary transition to the ectomycorrhizal habit in the genomes of a hyperdiverse lineage of mushroom-forming fungi.</title>
        <authorList>
            <person name="Looney B."/>
            <person name="Miyauchi S."/>
            <person name="Morin E."/>
            <person name="Drula E."/>
            <person name="Courty P.E."/>
            <person name="Kohler A."/>
            <person name="Kuo A."/>
            <person name="LaButti K."/>
            <person name="Pangilinan J."/>
            <person name="Lipzen A."/>
            <person name="Riley R."/>
            <person name="Andreopoulos W."/>
            <person name="He G."/>
            <person name="Johnson J."/>
            <person name="Nolan M."/>
            <person name="Tritt A."/>
            <person name="Barry K.W."/>
            <person name="Grigoriev I.V."/>
            <person name="Nagy L.G."/>
            <person name="Hibbett D."/>
            <person name="Henrissat B."/>
            <person name="Matheny P.B."/>
            <person name="Labbe J."/>
            <person name="Martin F.M."/>
        </authorList>
    </citation>
    <scope>NUCLEOTIDE SEQUENCE</scope>
    <source>
        <strain evidence="1">EC-137</strain>
    </source>
</reference>
<dbReference type="Proteomes" id="UP000814128">
    <property type="component" value="Unassembled WGS sequence"/>
</dbReference>
<keyword evidence="2" id="KW-1185">Reference proteome</keyword>
<evidence type="ECO:0000313" key="2">
    <source>
        <dbReference type="Proteomes" id="UP000814128"/>
    </source>
</evidence>
<sequence>MARVLQPYLNDNINIFNITNSLKEWALPGFFITDFHSLQHLPENRSLSPSLIQDIYHQIVDIGNDQRASFPIILAIPDQLWQEQAAIAKYNLVDWTQGKLFLVPPTGCYILHGQHRARVGISGWPVKLLPYAATISLGSTRAFLSLIIMEDNLARSQVTLPKQRLKWYLQGSLSAAYTGTKGSPSSATASHLFQLRKSFIQSEEKTTSGSAYLGLTTVKRFASGFFHLTANDIFMDYASDTKLNNLFNESPFLGGFLHDQSWQDIFQSKDEKRFPPWIKISNWIEWANKNGLKGASNSFSVTQVAKTLNKFSIVVTEQTFPLQVFSDSQFQSLGSSVVVDNPFDGRIGLDYMFSHVKKGDLTPFFNQFSEEACNMNAVIYFCWKVISKPSHTYAGRSWPSTALGVTAVMAMMSLATPSQPFEMPSVKVFDDNLLDDPKVWAKTSELLWLFYHIGSHVIKMLSNLKVSVLNDLQFRFLFKQEDKLFLPFLTDFGPSVQIREKEVKHQPLITFFNIMDKNIYLHARKKLEAASQHYQMLSFLFMSVFGTAAGQDLPFIPWTEQESINIDKKLLVPLRLPQLVRELTLDEVQMTAVDYVVSLNLKDIAIPASSLSEADQEKAQSSSQHPSYLYTFDYKPLIIDDL</sequence>
<name>A0ACB8Q4E9_9AGAM</name>
<reference evidence="1" key="1">
    <citation type="submission" date="2021-02" db="EMBL/GenBank/DDBJ databases">
        <authorList>
            <consortium name="DOE Joint Genome Institute"/>
            <person name="Ahrendt S."/>
            <person name="Looney B.P."/>
            <person name="Miyauchi S."/>
            <person name="Morin E."/>
            <person name="Drula E."/>
            <person name="Courty P.E."/>
            <person name="Chicoki N."/>
            <person name="Fauchery L."/>
            <person name="Kohler A."/>
            <person name="Kuo A."/>
            <person name="Labutti K."/>
            <person name="Pangilinan J."/>
            <person name="Lipzen A."/>
            <person name="Riley R."/>
            <person name="Andreopoulos W."/>
            <person name="He G."/>
            <person name="Johnson J."/>
            <person name="Barry K.W."/>
            <person name="Grigoriev I.V."/>
            <person name="Nagy L."/>
            <person name="Hibbett D."/>
            <person name="Henrissat B."/>
            <person name="Matheny P.B."/>
            <person name="Labbe J."/>
            <person name="Martin F."/>
        </authorList>
    </citation>
    <scope>NUCLEOTIDE SEQUENCE</scope>
    <source>
        <strain evidence="1">EC-137</strain>
    </source>
</reference>
<comment type="caution">
    <text evidence="1">The sequence shown here is derived from an EMBL/GenBank/DDBJ whole genome shotgun (WGS) entry which is preliminary data.</text>
</comment>
<organism evidence="1 2">
    <name type="scientific">Vararia minispora EC-137</name>
    <dbReference type="NCBI Taxonomy" id="1314806"/>
    <lineage>
        <taxon>Eukaryota</taxon>
        <taxon>Fungi</taxon>
        <taxon>Dikarya</taxon>
        <taxon>Basidiomycota</taxon>
        <taxon>Agaricomycotina</taxon>
        <taxon>Agaricomycetes</taxon>
        <taxon>Russulales</taxon>
        <taxon>Lachnocladiaceae</taxon>
        <taxon>Vararia</taxon>
    </lineage>
</organism>
<gene>
    <name evidence="1" type="ORF">K488DRAFT_75267</name>
</gene>